<sequence>MSNPLYLLNGRATIHIGDVIARLRDLPDGFFDCVVTSPPYWGVRDYEVIGQMGMERTLAEHIEVMVAVFEEIRRVLKPAGTVWLNYGDSFAGTPNGRSAAATRALGNDDRTFRDKPFSTVGTGPLGADFMDRPFRDVVNAIKAKDLCMVPNILALALRAAGWWVRQENVWGKSNPMPDSAGKYRPSTAHEKIWMLAKSKQYLYDHAAVAMPASGTAHARTALVPAKDTRPGVTPKSAPEKSLVRAKESFHASTTKIPDTRYLRNFEPAPISAWQFNSVGFTEAHFATFPPELAERCINAGCPANGLVLDPFGGSGTTALVALRMGRRAHLIELKPEYADMARKRLERDWMGEDERRRAIAKDKGTPPPGPLFETPLEAAE</sequence>
<protein>
    <recommendedName>
        <fullName evidence="9">Methyltransferase</fullName>
        <ecNumber evidence="9">2.1.1.-</ecNumber>
    </recommendedName>
</protein>
<evidence type="ECO:0000256" key="10">
    <source>
        <dbReference type="SAM" id="MobiDB-lite"/>
    </source>
</evidence>
<comment type="similarity">
    <text evidence="1">Belongs to the N(4)/N(6)-methyltransferase family. N(4) subfamily.</text>
</comment>
<keyword evidence="13" id="KW-1185">Reference proteome</keyword>
<dbReference type="Pfam" id="PF01555">
    <property type="entry name" value="N6_N4_Mtase"/>
    <property type="match status" value="1"/>
</dbReference>
<name>A0ABQ5UDC0_9HYPH</name>
<reference evidence="12" key="2">
    <citation type="submission" date="2023-01" db="EMBL/GenBank/DDBJ databases">
        <title>Draft genome sequence of Devosia yakushimensis strain NBRC 103855.</title>
        <authorList>
            <person name="Sun Q."/>
            <person name="Mori K."/>
        </authorList>
    </citation>
    <scope>NUCLEOTIDE SEQUENCE</scope>
    <source>
        <strain evidence="12">NBRC 103855</strain>
    </source>
</reference>
<dbReference type="EC" id="2.1.1.-" evidence="9"/>
<evidence type="ECO:0000256" key="4">
    <source>
        <dbReference type="ARBA" id="ARBA00022691"/>
    </source>
</evidence>
<dbReference type="InterPro" id="IPR002941">
    <property type="entry name" value="DNA_methylase_N4/N6"/>
</dbReference>
<keyword evidence="2 12" id="KW-0489">Methyltransferase</keyword>
<comment type="catalytic activity">
    <reaction evidence="8">
        <text>a 2'-deoxycytidine in DNA + S-adenosyl-L-methionine = an N(4)-methyl-2'-deoxycytidine in DNA + S-adenosyl-L-homocysteine + H(+)</text>
        <dbReference type="Rhea" id="RHEA:16857"/>
        <dbReference type="Rhea" id="RHEA-COMP:11369"/>
        <dbReference type="Rhea" id="RHEA-COMP:13674"/>
        <dbReference type="ChEBI" id="CHEBI:15378"/>
        <dbReference type="ChEBI" id="CHEBI:57856"/>
        <dbReference type="ChEBI" id="CHEBI:59789"/>
        <dbReference type="ChEBI" id="CHEBI:85452"/>
        <dbReference type="ChEBI" id="CHEBI:137933"/>
        <dbReference type="EC" id="2.1.1.113"/>
    </reaction>
</comment>
<feature type="domain" description="DNA methylase N-4/N-6" evidence="11">
    <location>
        <begin position="32"/>
        <end position="342"/>
    </location>
</feature>
<organism evidence="12 13">
    <name type="scientific">Devosia yakushimensis</name>
    <dbReference type="NCBI Taxonomy" id="470028"/>
    <lineage>
        <taxon>Bacteria</taxon>
        <taxon>Pseudomonadati</taxon>
        <taxon>Pseudomonadota</taxon>
        <taxon>Alphaproteobacteria</taxon>
        <taxon>Hyphomicrobiales</taxon>
        <taxon>Devosiaceae</taxon>
        <taxon>Devosia</taxon>
    </lineage>
</organism>
<evidence type="ECO:0000256" key="1">
    <source>
        <dbReference type="ARBA" id="ARBA00010203"/>
    </source>
</evidence>
<evidence type="ECO:0000313" key="12">
    <source>
        <dbReference type="EMBL" id="GLQ09213.1"/>
    </source>
</evidence>
<comment type="catalytic activity">
    <reaction evidence="7">
        <text>a 2'-deoxyadenosine in DNA + S-adenosyl-L-methionine = an N(6)-methyl-2'-deoxyadenosine in DNA + S-adenosyl-L-homocysteine + H(+)</text>
        <dbReference type="Rhea" id="RHEA:15197"/>
        <dbReference type="Rhea" id="RHEA-COMP:12418"/>
        <dbReference type="Rhea" id="RHEA-COMP:12419"/>
        <dbReference type="ChEBI" id="CHEBI:15378"/>
        <dbReference type="ChEBI" id="CHEBI:57856"/>
        <dbReference type="ChEBI" id="CHEBI:59789"/>
        <dbReference type="ChEBI" id="CHEBI:90615"/>
        <dbReference type="ChEBI" id="CHEBI:90616"/>
        <dbReference type="EC" id="2.1.1.72"/>
    </reaction>
</comment>
<dbReference type="InterPro" id="IPR001091">
    <property type="entry name" value="RM_Methyltransferase"/>
</dbReference>
<keyword evidence="5" id="KW-0680">Restriction system</keyword>
<evidence type="ECO:0000256" key="3">
    <source>
        <dbReference type="ARBA" id="ARBA00022679"/>
    </source>
</evidence>
<dbReference type="PANTHER" id="PTHR13370:SF3">
    <property type="entry name" value="TRNA (GUANINE(10)-N2)-METHYLTRANSFERASE HOMOLOG"/>
    <property type="match status" value="1"/>
</dbReference>
<accession>A0ABQ5UDC0</accession>
<dbReference type="InterPro" id="IPR017985">
    <property type="entry name" value="MeTrfase_CN4_CS"/>
</dbReference>
<dbReference type="InterPro" id="IPR029063">
    <property type="entry name" value="SAM-dependent_MTases_sf"/>
</dbReference>
<keyword evidence="6" id="KW-0238">DNA-binding</keyword>
<dbReference type="GO" id="GO:0008168">
    <property type="term" value="F:methyltransferase activity"/>
    <property type="evidence" value="ECO:0007669"/>
    <property type="project" value="UniProtKB-KW"/>
</dbReference>
<dbReference type="PRINTS" id="PR00508">
    <property type="entry name" value="S21N4MTFRASE"/>
</dbReference>
<evidence type="ECO:0000259" key="11">
    <source>
        <dbReference type="Pfam" id="PF01555"/>
    </source>
</evidence>
<dbReference type="PANTHER" id="PTHR13370">
    <property type="entry name" value="RNA METHYLASE-RELATED"/>
    <property type="match status" value="1"/>
</dbReference>
<evidence type="ECO:0000256" key="8">
    <source>
        <dbReference type="ARBA" id="ARBA00049120"/>
    </source>
</evidence>
<comment type="caution">
    <text evidence="12">The sequence shown here is derived from an EMBL/GenBank/DDBJ whole genome shotgun (WGS) entry which is preliminary data.</text>
</comment>
<reference evidence="12" key="1">
    <citation type="journal article" date="2014" name="Int. J. Syst. Evol. Microbiol.">
        <title>Complete genome of a new Firmicutes species belonging to the dominant human colonic microbiota ('Ruminococcus bicirculans') reveals two chromosomes and a selective capacity to utilize plant glucans.</title>
        <authorList>
            <consortium name="NISC Comparative Sequencing Program"/>
            <person name="Wegmann U."/>
            <person name="Louis P."/>
            <person name="Goesmann A."/>
            <person name="Henrissat B."/>
            <person name="Duncan S.H."/>
            <person name="Flint H.J."/>
        </authorList>
    </citation>
    <scope>NUCLEOTIDE SEQUENCE</scope>
    <source>
        <strain evidence="12">NBRC 103855</strain>
    </source>
</reference>
<evidence type="ECO:0000256" key="6">
    <source>
        <dbReference type="ARBA" id="ARBA00023125"/>
    </source>
</evidence>
<dbReference type="PROSITE" id="PS00093">
    <property type="entry name" value="N4_MTASE"/>
    <property type="match status" value="1"/>
</dbReference>
<evidence type="ECO:0000256" key="9">
    <source>
        <dbReference type="RuleBase" id="RU362026"/>
    </source>
</evidence>
<dbReference type="Gene3D" id="3.40.50.150">
    <property type="entry name" value="Vaccinia Virus protein VP39"/>
    <property type="match status" value="1"/>
</dbReference>
<evidence type="ECO:0000256" key="5">
    <source>
        <dbReference type="ARBA" id="ARBA00022747"/>
    </source>
</evidence>
<evidence type="ECO:0000256" key="7">
    <source>
        <dbReference type="ARBA" id="ARBA00047942"/>
    </source>
</evidence>
<keyword evidence="3" id="KW-0808">Transferase</keyword>
<dbReference type="SUPFAM" id="SSF53335">
    <property type="entry name" value="S-adenosyl-L-methionine-dependent methyltransferases"/>
    <property type="match status" value="1"/>
</dbReference>
<dbReference type="RefSeq" id="WP_284388782.1">
    <property type="nucleotide sequence ID" value="NZ_BSNG01000001.1"/>
</dbReference>
<evidence type="ECO:0000256" key="2">
    <source>
        <dbReference type="ARBA" id="ARBA00022603"/>
    </source>
</evidence>
<keyword evidence="4" id="KW-0949">S-adenosyl-L-methionine</keyword>
<proteinExistence type="inferred from homology"/>
<dbReference type="Proteomes" id="UP001161406">
    <property type="component" value="Unassembled WGS sequence"/>
</dbReference>
<dbReference type="GO" id="GO:0032259">
    <property type="term" value="P:methylation"/>
    <property type="evidence" value="ECO:0007669"/>
    <property type="project" value="UniProtKB-KW"/>
</dbReference>
<evidence type="ECO:0000313" key="13">
    <source>
        <dbReference type="Proteomes" id="UP001161406"/>
    </source>
</evidence>
<dbReference type="EMBL" id="BSNG01000001">
    <property type="protein sequence ID" value="GLQ09213.1"/>
    <property type="molecule type" value="Genomic_DNA"/>
</dbReference>
<gene>
    <name evidence="12" type="ORF">GCM10007913_11450</name>
</gene>
<feature type="region of interest" description="Disordered" evidence="10">
    <location>
        <begin position="356"/>
        <end position="380"/>
    </location>
</feature>